<feature type="domain" description="Beta-lactamase-related" evidence="1">
    <location>
        <begin position="22"/>
        <end position="283"/>
    </location>
</feature>
<name>A0A511ZEW5_9BACI</name>
<dbReference type="SUPFAM" id="SSF56601">
    <property type="entry name" value="beta-lactamase/transpeptidase-like"/>
    <property type="match status" value="1"/>
</dbReference>
<dbReference type="PANTHER" id="PTHR43283">
    <property type="entry name" value="BETA-LACTAMASE-RELATED"/>
    <property type="match status" value="1"/>
</dbReference>
<evidence type="ECO:0000259" key="1">
    <source>
        <dbReference type="Pfam" id="PF00144"/>
    </source>
</evidence>
<sequence>MNENLMKKFEREVTKDKIDSCLIQHDGKTVFEYYRNNKMKERQHKIYSVTKSILSILVGIAIDKGYIPHVHTPITAYFPDSRKDSAGDEITIKHLLTMTSGLHWPGNTAMIPSKNWVKFVLSQPVEYKPGEERVYSCGSSQLISAILQKATGLDTVSFAQKHLFMPLGITQYKWNRDSQGIAIGGFGLNMKTEDLLKIGMLYMNNGQWKSKQIVPSDWVKESTAASVKINNTFSYGYHWWVLTGDDQEFPIPETFFALGKNGQYIFVVPSYKLTAVFTSDITDDSSRPIEYFKKYLLANACIKS</sequence>
<dbReference type="RefSeq" id="WP_246145014.1">
    <property type="nucleotide sequence ID" value="NZ_BJYM01000002.1"/>
</dbReference>
<keyword evidence="2" id="KW-0378">Hydrolase</keyword>
<dbReference type="InterPro" id="IPR012338">
    <property type="entry name" value="Beta-lactam/transpept-like"/>
</dbReference>
<gene>
    <name evidence="2" type="ORF">OSO01_07220</name>
</gene>
<dbReference type="PANTHER" id="PTHR43283:SF7">
    <property type="entry name" value="BETA-LACTAMASE-RELATED DOMAIN-CONTAINING PROTEIN"/>
    <property type="match status" value="1"/>
</dbReference>
<dbReference type="AlphaFoldDB" id="A0A511ZEW5"/>
<proteinExistence type="predicted"/>
<dbReference type="InterPro" id="IPR050789">
    <property type="entry name" value="Diverse_Enzym_Activities"/>
</dbReference>
<keyword evidence="3" id="KW-1185">Reference proteome</keyword>
<dbReference type="STRING" id="582851.GCA_900162665_02941"/>
<dbReference type="GO" id="GO:0016787">
    <property type="term" value="F:hydrolase activity"/>
    <property type="evidence" value="ECO:0007669"/>
    <property type="project" value="UniProtKB-KW"/>
</dbReference>
<accession>A0A511ZEW5</accession>
<evidence type="ECO:0000313" key="3">
    <source>
        <dbReference type="Proteomes" id="UP000321558"/>
    </source>
</evidence>
<dbReference type="Proteomes" id="UP000321558">
    <property type="component" value="Unassembled WGS sequence"/>
</dbReference>
<dbReference type="InterPro" id="IPR001466">
    <property type="entry name" value="Beta-lactam-related"/>
</dbReference>
<dbReference type="Pfam" id="PF00144">
    <property type="entry name" value="Beta-lactamase"/>
    <property type="match status" value="1"/>
</dbReference>
<evidence type="ECO:0000313" key="2">
    <source>
        <dbReference type="EMBL" id="GEN85983.1"/>
    </source>
</evidence>
<organism evidence="2 3">
    <name type="scientific">Oceanobacillus sojae</name>
    <dbReference type="NCBI Taxonomy" id="582851"/>
    <lineage>
        <taxon>Bacteria</taxon>
        <taxon>Bacillati</taxon>
        <taxon>Bacillota</taxon>
        <taxon>Bacilli</taxon>
        <taxon>Bacillales</taxon>
        <taxon>Bacillaceae</taxon>
        <taxon>Oceanobacillus</taxon>
    </lineage>
</organism>
<comment type="caution">
    <text evidence="2">The sequence shown here is derived from an EMBL/GenBank/DDBJ whole genome shotgun (WGS) entry which is preliminary data.</text>
</comment>
<protein>
    <submittedName>
        <fullName evidence="2">6-aminohexanoate-dimer hydrolase</fullName>
    </submittedName>
</protein>
<dbReference type="Gene3D" id="3.40.710.10">
    <property type="entry name" value="DD-peptidase/beta-lactamase superfamily"/>
    <property type="match status" value="1"/>
</dbReference>
<reference evidence="2 3" key="1">
    <citation type="submission" date="2019-07" db="EMBL/GenBank/DDBJ databases">
        <title>Whole genome shotgun sequence of Oceanobacillus sojae NBRC 105379.</title>
        <authorList>
            <person name="Hosoyama A."/>
            <person name="Uohara A."/>
            <person name="Ohji S."/>
            <person name="Ichikawa N."/>
        </authorList>
    </citation>
    <scope>NUCLEOTIDE SEQUENCE [LARGE SCALE GENOMIC DNA]</scope>
    <source>
        <strain evidence="2 3">NBRC 105379</strain>
    </source>
</reference>
<dbReference type="EMBL" id="BJYM01000002">
    <property type="protein sequence ID" value="GEN85983.1"/>
    <property type="molecule type" value="Genomic_DNA"/>
</dbReference>